<dbReference type="HOGENOM" id="CLU_1677504_0_0_1"/>
<keyword evidence="2" id="KW-1185">Reference proteome</keyword>
<proteinExistence type="predicted"/>
<accession>A0A074XY31</accession>
<evidence type="ECO:0000313" key="2">
    <source>
        <dbReference type="Proteomes" id="UP000030706"/>
    </source>
</evidence>
<sequence length="157" mass="17757">MHGTAEVKIWSKHTCCTCHLEPALLIPHLMSLQASYIACVALFPNDKLKNLQKPTIATLLQNPRLPDTIKKYIPVPCLLKRQRSTFSFLRRSARVVAEKMDQPVVEFSGMAFFGPPKIAQREFFRKRVCLGKKASHASGRSSPALTIIFVMFMLNSR</sequence>
<gene>
    <name evidence="1" type="ORF">M438DRAFT_142278</name>
</gene>
<evidence type="ECO:0000313" key="1">
    <source>
        <dbReference type="EMBL" id="KEQ79566.1"/>
    </source>
</evidence>
<reference evidence="1 2" key="1">
    <citation type="journal article" date="2014" name="BMC Genomics">
        <title>Genome sequencing of four Aureobasidium pullulans varieties: biotechnological potential, stress tolerance, and description of new species.</title>
        <authorList>
            <person name="Gostin Ar C."/>
            <person name="Ohm R.A."/>
            <person name="Kogej T."/>
            <person name="Sonjak S."/>
            <person name="Turk M."/>
            <person name="Zajc J."/>
            <person name="Zalar P."/>
            <person name="Grube M."/>
            <person name="Sun H."/>
            <person name="Han J."/>
            <person name="Sharma A."/>
            <person name="Chiniquy J."/>
            <person name="Ngan C.Y."/>
            <person name="Lipzen A."/>
            <person name="Barry K."/>
            <person name="Grigoriev I.V."/>
            <person name="Gunde-Cimerman N."/>
        </authorList>
    </citation>
    <scope>NUCLEOTIDE SEQUENCE [LARGE SCALE GENOMIC DNA]</scope>
    <source>
        <strain evidence="1 2">EXF-150</strain>
    </source>
</reference>
<dbReference type="EMBL" id="KL585004">
    <property type="protein sequence ID" value="KEQ79566.1"/>
    <property type="molecule type" value="Genomic_DNA"/>
</dbReference>
<dbReference type="Proteomes" id="UP000030706">
    <property type="component" value="Unassembled WGS sequence"/>
</dbReference>
<name>A0A074XY31_AURPU</name>
<dbReference type="RefSeq" id="XP_029755753.1">
    <property type="nucleotide sequence ID" value="XM_029898907.1"/>
</dbReference>
<protein>
    <submittedName>
        <fullName evidence="1">Uncharacterized protein</fullName>
    </submittedName>
</protein>
<organism evidence="1 2">
    <name type="scientific">Aureobasidium pullulans EXF-150</name>
    <dbReference type="NCBI Taxonomy" id="1043002"/>
    <lineage>
        <taxon>Eukaryota</taxon>
        <taxon>Fungi</taxon>
        <taxon>Dikarya</taxon>
        <taxon>Ascomycota</taxon>
        <taxon>Pezizomycotina</taxon>
        <taxon>Dothideomycetes</taxon>
        <taxon>Dothideomycetidae</taxon>
        <taxon>Dothideales</taxon>
        <taxon>Saccotheciaceae</taxon>
        <taxon>Aureobasidium</taxon>
    </lineage>
</organism>
<dbReference type="AlphaFoldDB" id="A0A074XY31"/>
<dbReference type="GeneID" id="40741213"/>